<dbReference type="InterPro" id="IPR012461">
    <property type="entry name" value="SACK1"/>
</dbReference>
<evidence type="ECO:0000259" key="3">
    <source>
        <dbReference type="Pfam" id="PF07894"/>
    </source>
</evidence>
<keyword evidence="5" id="KW-1185">Reference proteome</keyword>
<sequence>MDESSVSVLWYRRSKPQGKVRQRVRDLRTSPLCYSDFIPIRPVLDLSHNESARLAMDCLLSQGLEEYHQVLRAEGEADFLSEMEKKYVLENGRESNTGSDPGVSDDDDYKHLESWSAGSQSASMFTAAVSTGESPACKSVRRDEICASSDLGEPRVELYFQSDNRAAGMKDLIRQFIRKAKTTLAIVVDSFTDIELLCDLLEASRKRNVSVHLLLDHLNLNMFVTMWQDLKLNSKKFPKLSVRSVDGQTYCAKTGMKLTGQIAESFIITDWAEVLTGSYSFSWLSWQVHRSLAVLINGSAVTPFLQEFHRLYFSSKPVPCFVTLITVPRTLSLYIQSHVTQNGNAGISELKSCRAKTMDLLSCTGDAEETQTTAKTAFSFNLKNVELEHSKSDNHVAATQTKPPTPCLKPLLQQRCASVASPKQIVTSVSAQQDANTHVEKNRNQIQNHSKTRVSHNQLQPAIFNITTTTTGRNATGHESNCGHAANVKQPQKNVSYQSTSKNLNCDTLGIERLFICHRNRDRLKLPGMTAYLSAVRRQRNHSLNLRLKKEIQSDDNSKILSPPASQQKPAKSGRQFPLTYSLTGHTSGLQTKVSSLEIWPPPRLNWLLQRHTARPRPVARSHSFDTRNGTGGQPGCRPALGYITTSLRRSKSWTEKHSAGFKGQD</sequence>
<dbReference type="PANTHER" id="PTHR16181">
    <property type="entry name" value="PROTEIN FAM83A-RELATED"/>
    <property type="match status" value="1"/>
</dbReference>
<comment type="caution">
    <text evidence="4">The sequence shown here is derived from an EMBL/GenBank/DDBJ whole genome shotgun (WGS) entry which is preliminary data.</text>
</comment>
<dbReference type="GO" id="GO:0019901">
    <property type="term" value="F:protein kinase binding"/>
    <property type="evidence" value="ECO:0007669"/>
    <property type="project" value="TreeGrafter"/>
</dbReference>
<dbReference type="EMBL" id="JAGKHQ010000021">
    <property type="protein sequence ID" value="KAG7475087.1"/>
    <property type="molecule type" value="Genomic_DNA"/>
</dbReference>
<feature type="region of interest" description="Disordered" evidence="2">
    <location>
        <begin position="555"/>
        <end position="580"/>
    </location>
</feature>
<evidence type="ECO:0000313" key="5">
    <source>
        <dbReference type="Proteomes" id="UP000693946"/>
    </source>
</evidence>
<gene>
    <name evidence="4" type="ORF">JOB18_023891</name>
</gene>
<feature type="domain" description="Scaffolding anchor of CK1" evidence="3">
    <location>
        <begin position="44"/>
        <end position="317"/>
    </location>
</feature>
<dbReference type="InterPro" id="IPR050944">
    <property type="entry name" value="FAM83"/>
</dbReference>
<name>A0AAV6PQX6_SOLSE</name>
<organism evidence="4 5">
    <name type="scientific">Solea senegalensis</name>
    <name type="common">Senegalese sole</name>
    <dbReference type="NCBI Taxonomy" id="28829"/>
    <lineage>
        <taxon>Eukaryota</taxon>
        <taxon>Metazoa</taxon>
        <taxon>Chordata</taxon>
        <taxon>Craniata</taxon>
        <taxon>Vertebrata</taxon>
        <taxon>Euteleostomi</taxon>
        <taxon>Actinopterygii</taxon>
        <taxon>Neopterygii</taxon>
        <taxon>Teleostei</taxon>
        <taxon>Neoteleostei</taxon>
        <taxon>Acanthomorphata</taxon>
        <taxon>Carangaria</taxon>
        <taxon>Pleuronectiformes</taxon>
        <taxon>Pleuronectoidei</taxon>
        <taxon>Soleidae</taxon>
        <taxon>Solea</taxon>
    </lineage>
</organism>
<feature type="region of interest" description="Disordered" evidence="2">
    <location>
        <begin position="90"/>
        <end position="109"/>
    </location>
</feature>
<accession>A0AAV6PQX6</accession>
<evidence type="ECO:0000256" key="1">
    <source>
        <dbReference type="ARBA" id="ARBA00006937"/>
    </source>
</evidence>
<dbReference type="GO" id="GO:0007173">
    <property type="term" value="P:epidermal growth factor receptor signaling pathway"/>
    <property type="evidence" value="ECO:0007669"/>
    <property type="project" value="TreeGrafter"/>
</dbReference>
<reference evidence="4 5" key="1">
    <citation type="journal article" date="2021" name="Sci. Rep.">
        <title>Chromosome anchoring in Senegalese sole (Solea senegalensis) reveals sex-associated markers and genome rearrangements in flatfish.</title>
        <authorList>
            <person name="Guerrero-Cozar I."/>
            <person name="Gomez-Garrido J."/>
            <person name="Berbel C."/>
            <person name="Martinez-Blanch J.F."/>
            <person name="Alioto T."/>
            <person name="Claros M.G."/>
            <person name="Gagnaire P.A."/>
            <person name="Manchado M."/>
        </authorList>
    </citation>
    <scope>NUCLEOTIDE SEQUENCE [LARGE SCALE GENOMIC DNA]</scope>
    <source>
        <strain evidence="4">Sse05_10M</strain>
    </source>
</reference>
<proteinExistence type="inferred from homology"/>
<dbReference type="Pfam" id="PF07894">
    <property type="entry name" value="SACK1"/>
    <property type="match status" value="1"/>
</dbReference>
<evidence type="ECO:0000256" key="2">
    <source>
        <dbReference type="SAM" id="MobiDB-lite"/>
    </source>
</evidence>
<dbReference type="Proteomes" id="UP000693946">
    <property type="component" value="Linkage Group LG9"/>
</dbReference>
<dbReference type="PANTHER" id="PTHR16181:SF29">
    <property type="entry name" value="PROTEIN FAM83A-RELATED"/>
    <property type="match status" value="1"/>
</dbReference>
<feature type="region of interest" description="Disordered" evidence="2">
    <location>
        <begin position="617"/>
        <end position="639"/>
    </location>
</feature>
<protein>
    <recommendedName>
        <fullName evidence="3">Scaffolding anchor of CK1 domain-containing protein</fullName>
    </recommendedName>
</protein>
<dbReference type="AlphaFoldDB" id="A0AAV6PQX6"/>
<evidence type="ECO:0000313" key="4">
    <source>
        <dbReference type="EMBL" id="KAG7475087.1"/>
    </source>
</evidence>
<comment type="similarity">
    <text evidence="1">Belongs to the FAM83 family.</text>
</comment>